<dbReference type="PANTHER" id="PTHR47074:SF48">
    <property type="entry name" value="POLYNUCLEOTIDYL TRANSFERASE, RIBONUCLEASE H-LIKE SUPERFAMILY PROTEIN"/>
    <property type="match status" value="1"/>
</dbReference>
<dbReference type="GO" id="GO:0004523">
    <property type="term" value="F:RNA-DNA hybrid ribonuclease activity"/>
    <property type="evidence" value="ECO:0007669"/>
    <property type="project" value="InterPro"/>
</dbReference>
<organism evidence="2 3">
    <name type="scientific">Dipteronia dyeriana</name>
    <dbReference type="NCBI Taxonomy" id="168575"/>
    <lineage>
        <taxon>Eukaryota</taxon>
        <taxon>Viridiplantae</taxon>
        <taxon>Streptophyta</taxon>
        <taxon>Embryophyta</taxon>
        <taxon>Tracheophyta</taxon>
        <taxon>Spermatophyta</taxon>
        <taxon>Magnoliopsida</taxon>
        <taxon>eudicotyledons</taxon>
        <taxon>Gunneridae</taxon>
        <taxon>Pentapetalae</taxon>
        <taxon>rosids</taxon>
        <taxon>malvids</taxon>
        <taxon>Sapindales</taxon>
        <taxon>Sapindaceae</taxon>
        <taxon>Hippocastanoideae</taxon>
        <taxon>Acereae</taxon>
        <taxon>Dipteronia</taxon>
    </lineage>
</organism>
<dbReference type="CDD" id="cd06222">
    <property type="entry name" value="RNase_H_like"/>
    <property type="match status" value="1"/>
</dbReference>
<feature type="domain" description="RNase H type-1" evidence="1">
    <location>
        <begin position="5"/>
        <end position="126"/>
    </location>
</feature>
<gene>
    <name evidence="2" type="ORF">Ddye_001472</name>
</gene>
<sequence>MFNVNTDVDVSLSGQRVGFEIVIRITKGLVMSSSAQYLQAPISSHIAEALVVLHGIRFALNSGLLPFLVESDALNVVNLIRFGCSPDVDVGIVVRKILEVRNAFLDPLIFFASRKSNLVAHSLAKMVLSIEEDLFWLMSIPPYLELLVMGDALRSTWAIWEIQQKLLEAFLE</sequence>
<accession>A0AAD9XP88</accession>
<dbReference type="Proteomes" id="UP001280121">
    <property type="component" value="Unassembled WGS sequence"/>
</dbReference>
<protein>
    <recommendedName>
        <fullName evidence="1">RNase H type-1 domain-containing protein</fullName>
    </recommendedName>
</protein>
<keyword evidence="3" id="KW-1185">Reference proteome</keyword>
<dbReference type="PANTHER" id="PTHR47074">
    <property type="entry name" value="BNAC02G40300D PROTEIN"/>
    <property type="match status" value="1"/>
</dbReference>
<dbReference type="InterPro" id="IPR044730">
    <property type="entry name" value="RNase_H-like_dom_plant"/>
</dbReference>
<proteinExistence type="predicted"/>
<comment type="caution">
    <text evidence="2">The sequence shown here is derived from an EMBL/GenBank/DDBJ whole genome shotgun (WGS) entry which is preliminary data.</text>
</comment>
<dbReference type="InterPro" id="IPR002156">
    <property type="entry name" value="RNaseH_domain"/>
</dbReference>
<reference evidence="2" key="1">
    <citation type="journal article" date="2023" name="Plant J.">
        <title>Genome sequences and population genomics provide insights into the demographic history, inbreeding, and mutation load of two 'living fossil' tree species of Dipteronia.</title>
        <authorList>
            <person name="Feng Y."/>
            <person name="Comes H.P."/>
            <person name="Chen J."/>
            <person name="Zhu S."/>
            <person name="Lu R."/>
            <person name="Zhang X."/>
            <person name="Li P."/>
            <person name="Qiu J."/>
            <person name="Olsen K.M."/>
            <person name="Qiu Y."/>
        </authorList>
    </citation>
    <scope>NUCLEOTIDE SEQUENCE</scope>
    <source>
        <strain evidence="2">KIB01</strain>
    </source>
</reference>
<evidence type="ECO:0000313" key="3">
    <source>
        <dbReference type="Proteomes" id="UP001280121"/>
    </source>
</evidence>
<dbReference type="InterPro" id="IPR036397">
    <property type="entry name" value="RNaseH_sf"/>
</dbReference>
<evidence type="ECO:0000313" key="2">
    <source>
        <dbReference type="EMBL" id="KAK2662898.1"/>
    </source>
</evidence>
<dbReference type="InterPro" id="IPR052929">
    <property type="entry name" value="RNase_H-like_EbsB-rel"/>
</dbReference>
<dbReference type="EMBL" id="JANJYI010000001">
    <property type="protein sequence ID" value="KAK2662898.1"/>
    <property type="molecule type" value="Genomic_DNA"/>
</dbReference>
<evidence type="ECO:0000259" key="1">
    <source>
        <dbReference type="Pfam" id="PF13456"/>
    </source>
</evidence>
<dbReference type="AlphaFoldDB" id="A0AAD9XP88"/>
<name>A0AAD9XP88_9ROSI</name>
<dbReference type="Gene3D" id="3.30.420.10">
    <property type="entry name" value="Ribonuclease H-like superfamily/Ribonuclease H"/>
    <property type="match status" value="1"/>
</dbReference>
<dbReference type="Pfam" id="PF13456">
    <property type="entry name" value="RVT_3"/>
    <property type="match status" value="1"/>
</dbReference>
<dbReference type="GO" id="GO:0003676">
    <property type="term" value="F:nucleic acid binding"/>
    <property type="evidence" value="ECO:0007669"/>
    <property type="project" value="InterPro"/>
</dbReference>